<keyword evidence="3" id="KW-1003">Cell membrane</keyword>
<keyword evidence="5 8" id="KW-0653">Protein transport</keyword>
<dbReference type="Pfam" id="PF01618">
    <property type="entry name" value="MotA_ExbB"/>
    <property type="match status" value="1"/>
</dbReference>
<proteinExistence type="inferred from homology"/>
<dbReference type="EMBL" id="FNCV01000005">
    <property type="protein sequence ID" value="SDH22136.1"/>
    <property type="molecule type" value="Genomic_DNA"/>
</dbReference>
<evidence type="ECO:0000259" key="11">
    <source>
        <dbReference type="Pfam" id="PF01618"/>
    </source>
</evidence>
<evidence type="ECO:0000256" key="3">
    <source>
        <dbReference type="ARBA" id="ARBA00022475"/>
    </source>
</evidence>
<evidence type="ECO:0000256" key="1">
    <source>
        <dbReference type="ARBA" id="ARBA00004651"/>
    </source>
</evidence>
<keyword evidence="4 10" id="KW-0812">Transmembrane</keyword>
<keyword evidence="13" id="KW-1185">Reference proteome</keyword>
<feature type="region of interest" description="Disordered" evidence="9">
    <location>
        <begin position="219"/>
        <end position="241"/>
    </location>
</feature>
<dbReference type="Proteomes" id="UP000217076">
    <property type="component" value="Unassembled WGS sequence"/>
</dbReference>
<evidence type="ECO:0000256" key="9">
    <source>
        <dbReference type="SAM" id="MobiDB-lite"/>
    </source>
</evidence>
<name>A0A1G8AMZ5_9PROT</name>
<dbReference type="OrthoDB" id="4045at2"/>
<dbReference type="PANTHER" id="PTHR30625:SF15">
    <property type="entry name" value="BIOPOLYMER TRANSPORT PROTEIN EXBB"/>
    <property type="match status" value="1"/>
</dbReference>
<keyword evidence="2 8" id="KW-0813">Transport</keyword>
<dbReference type="PANTHER" id="PTHR30625">
    <property type="entry name" value="PROTEIN TOLQ"/>
    <property type="match status" value="1"/>
</dbReference>
<evidence type="ECO:0000256" key="5">
    <source>
        <dbReference type="ARBA" id="ARBA00022927"/>
    </source>
</evidence>
<evidence type="ECO:0000256" key="10">
    <source>
        <dbReference type="SAM" id="Phobius"/>
    </source>
</evidence>
<gene>
    <name evidence="12" type="ORF">SAMN05421742_10544</name>
</gene>
<evidence type="ECO:0000256" key="6">
    <source>
        <dbReference type="ARBA" id="ARBA00022989"/>
    </source>
</evidence>
<dbReference type="AlphaFoldDB" id="A0A1G8AMZ5"/>
<evidence type="ECO:0000313" key="12">
    <source>
        <dbReference type="EMBL" id="SDH22136.1"/>
    </source>
</evidence>
<dbReference type="InterPro" id="IPR002898">
    <property type="entry name" value="MotA_ExbB_proton_chnl"/>
</dbReference>
<dbReference type="GO" id="GO:0005886">
    <property type="term" value="C:plasma membrane"/>
    <property type="evidence" value="ECO:0007669"/>
    <property type="project" value="UniProtKB-SubCell"/>
</dbReference>
<feature type="domain" description="MotA/TolQ/ExbB proton channel" evidence="11">
    <location>
        <begin position="94"/>
        <end position="202"/>
    </location>
</feature>
<dbReference type="STRING" id="83401.SAMN05421742_10544"/>
<reference evidence="13" key="1">
    <citation type="submission" date="2016-10" db="EMBL/GenBank/DDBJ databases">
        <authorList>
            <person name="Varghese N."/>
            <person name="Submissions S."/>
        </authorList>
    </citation>
    <scope>NUCLEOTIDE SEQUENCE [LARGE SCALE GENOMIC DNA]</scope>
    <source>
        <strain evidence="13">930I</strain>
    </source>
</reference>
<protein>
    <submittedName>
        <fullName evidence="12">Biopolymer transport protein ExbB</fullName>
    </submittedName>
</protein>
<keyword evidence="7 10" id="KW-0472">Membrane</keyword>
<organism evidence="12 13">
    <name type="scientific">Roseospirillum parvum</name>
    <dbReference type="NCBI Taxonomy" id="83401"/>
    <lineage>
        <taxon>Bacteria</taxon>
        <taxon>Pseudomonadati</taxon>
        <taxon>Pseudomonadota</taxon>
        <taxon>Alphaproteobacteria</taxon>
        <taxon>Rhodospirillales</taxon>
        <taxon>Rhodospirillaceae</taxon>
        <taxon>Roseospirillum</taxon>
    </lineage>
</organism>
<keyword evidence="6 10" id="KW-1133">Transmembrane helix</keyword>
<comment type="similarity">
    <text evidence="8">Belongs to the exbB/tolQ family.</text>
</comment>
<feature type="transmembrane region" description="Helical" evidence="10">
    <location>
        <begin position="126"/>
        <end position="144"/>
    </location>
</feature>
<dbReference type="InterPro" id="IPR050790">
    <property type="entry name" value="ExbB/TolQ_transport"/>
</dbReference>
<accession>A0A1G8AMZ5</accession>
<feature type="transmembrane region" description="Helical" evidence="10">
    <location>
        <begin position="20"/>
        <end position="43"/>
    </location>
</feature>
<evidence type="ECO:0000256" key="2">
    <source>
        <dbReference type="ARBA" id="ARBA00022448"/>
    </source>
</evidence>
<evidence type="ECO:0000313" key="13">
    <source>
        <dbReference type="Proteomes" id="UP000217076"/>
    </source>
</evidence>
<dbReference type="GO" id="GO:0017038">
    <property type="term" value="P:protein import"/>
    <property type="evidence" value="ECO:0007669"/>
    <property type="project" value="TreeGrafter"/>
</dbReference>
<evidence type="ECO:0000256" key="4">
    <source>
        <dbReference type="ARBA" id="ARBA00022692"/>
    </source>
</evidence>
<comment type="subcellular location">
    <subcellularLocation>
        <location evidence="1">Cell membrane</location>
        <topology evidence="1">Multi-pass membrane protein</topology>
    </subcellularLocation>
    <subcellularLocation>
        <location evidence="8">Membrane</location>
        <topology evidence="8">Multi-pass membrane protein</topology>
    </subcellularLocation>
</comment>
<evidence type="ECO:0000256" key="7">
    <source>
        <dbReference type="ARBA" id="ARBA00023136"/>
    </source>
</evidence>
<evidence type="ECO:0000256" key="8">
    <source>
        <dbReference type="RuleBase" id="RU004057"/>
    </source>
</evidence>
<dbReference type="RefSeq" id="WP_092618494.1">
    <property type="nucleotide sequence ID" value="NZ_FNCV01000005.1"/>
</dbReference>
<sequence>MSDPSLSGGLSGLPGLLVAGGPVVGLLLVLSVAALTIVLVKLWQYHAVGVDRRRAAGEALRMLAQGHEAAALERARAAGDPLSDLLARCLVGRRQGIAEARIRDEATRHGMAVVAALRGWLKPLEVIAALAPLLGLFGTVLGMIEAFRKLEGAGARVDPALLSGGIWEALLTTAVGLAVAMPTLAALSWLDRRVERLAGDMDDAVARVFGVDLTPAAPTRAPATRRAEEAARPHPAHALGG</sequence>
<feature type="transmembrane region" description="Helical" evidence="10">
    <location>
        <begin position="164"/>
        <end position="187"/>
    </location>
</feature>